<keyword evidence="6 10" id="KW-0648">Protein biosynthesis</keyword>
<dbReference type="PRINTS" id="PR01038">
    <property type="entry name" value="TRNASYNTHARG"/>
</dbReference>
<protein>
    <recommendedName>
        <fullName evidence="2">arginine--tRNA ligase</fullName>
        <ecNumber evidence="2">6.1.1.19</ecNumber>
    </recommendedName>
    <alternativeName>
        <fullName evidence="8">Arginyl-tRNA synthetase</fullName>
    </alternativeName>
</protein>
<dbReference type="GO" id="GO:0006420">
    <property type="term" value="P:arginyl-tRNA aminoacylation"/>
    <property type="evidence" value="ECO:0007669"/>
    <property type="project" value="InterPro"/>
</dbReference>
<dbReference type="GO" id="GO:0032543">
    <property type="term" value="P:mitochondrial translation"/>
    <property type="evidence" value="ECO:0007669"/>
    <property type="project" value="TreeGrafter"/>
</dbReference>
<organism evidence="12">
    <name type="scientific">Phaffia rhodozyma</name>
    <name type="common">Yeast</name>
    <name type="synonym">Xanthophyllomyces dendrorhous</name>
    <dbReference type="NCBI Taxonomy" id="264483"/>
    <lineage>
        <taxon>Eukaryota</taxon>
        <taxon>Fungi</taxon>
        <taxon>Dikarya</taxon>
        <taxon>Basidiomycota</taxon>
        <taxon>Agaricomycotina</taxon>
        <taxon>Tremellomycetes</taxon>
        <taxon>Cystofilobasidiales</taxon>
        <taxon>Mrakiaceae</taxon>
        <taxon>Phaffia</taxon>
    </lineage>
</organism>
<keyword evidence="3 10" id="KW-0436">Ligase</keyword>
<dbReference type="PANTHER" id="PTHR11956">
    <property type="entry name" value="ARGINYL-TRNA SYNTHETASE"/>
    <property type="match status" value="1"/>
</dbReference>
<dbReference type="FunFam" id="1.10.730.10:FF:000006">
    <property type="entry name" value="Arginyl-tRNA synthetase 2, mitochondrial"/>
    <property type="match status" value="1"/>
</dbReference>
<dbReference type="InterPro" id="IPR001412">
    <property type="entry name" value="aa-tRNA-synth_I_CS"/>
</dbReference>
<dbReference type="InterPro" id="IPR001278">
    <property type="entry name" value="Arg-tRNA-ligase"/>
</dbReference>
<evidence type="ECO:0000256" key="3">
    <source>
        <dbReference type="ARBA" id="ARBA00022598"/>
    </source>
</evidence>
<dbReference type="NCBIfam" id="TIGR00456">
    <property type="entry name" value="argS"/>
    <property type="match status" value="1"/>
</dbReference>
<dbReference type="Gene3D" id="3.30.1360.70">
    <property type="entry name" value="Arginyl tRNA synthetase N-terminal domain"/>
    <property type="match status" value="1"/>
</dbReference>
<dbReference type="CDD" id="cd07956">
    <property type="entry name" value="Anticodon_Ia_Arg"/>
    <property type="match status" value="1"/>
</dbReference>
<keyword evidence="5 10" id="KW-0067">ATP-binding</keyword>
<dbReference type="AlphaFoldDB" id="A0A0F7SHG0"/>
<dbReference type="SUPFAM" id="SSF52374">
    <property type="entry name" value="Nucleotidylyl transferase"/>
    <property type="match status" value="1"/>
</dbReference>
<dbReference type="Pfam" id="PF00750">
    <property type="entry name" value="tRNA-synt_1d"/>
    <property type="match status" value="1"/>
</dbReference>
<dbReference type="PROSITE" id="PS00178">
    <property type="entry name" value="AA_TRNA_LIGASE_I"/>
    <property type="match status" value="1"/>
</dbReference>
<evidence type="ECO:0000313" key="12">
    <source>
        <dbReference type="EMBL" id="CDZ97815.1"/>
    </source>
</evidence>
<evidence type="ECO:0000256" key="2">
    <source>
        <dbReference type="ARBA" id="ARBA00012837"/>
    </source>
</evidence>
<dbReference type="Gene3D" id="1.10.730.10">
    <property type="entry name" value="Isoleucyl-tRNA Synthetase, Domain 1"/>
    <property type="match status" value="1"/>
</dbReference>
<dbReference type="InterPro" id="IPR014729">
    <property type="entry name" value="Rossmann-like_a/b/a_fold"/>
</dbReference>
<dbReference type="GO" id="GO:0005524">
    <property type="term" value="F:ATP binding"/>
    <property type="evidence" value="ECO:0007669"/>
    <property type="project" value="UniProtKB-KW"/>
</dbReference>
<dbReference type="GO" id="GO:0004814">
    <property type="term" value="F:arginine-tRNA ligase activity"/>
    <property type="evidence" value="ECO:0007669"/>
    <property type="project" value="UniProtKB-EC"/>
</dbReference>
<reference evidence="12" key="1">
    <citation type="submission" date="2014-08" db="EMBL/GenBank/DDBJ databases">
        <authorList>
            <person name="Sharma Rahul"/>
            <person name="Thines Marco"/>
        </authorList>
    </citation>
    <scope>NUCLEOTIDE SEQUENCE</scope>
</reference>
<accession>A0A0F7SHG0</accession>
<dbReference type="InterPro" id="IPR009080">
    <property type="entry name" value="tRNAsynth_Ia_anticodon-bd"/>
</dbReference>
<comment type="catalytic activity">
    <reaction evidence="9">
        <text>tRNA(Arg) + L-arginine + ATP = L-arginyl-tRNA(Arg) + AMP + diphosphate</text>
        <dbReference type="Rhea" id="RHEA:20301"/>
        <dbReference type="Rhea" id="RHEA-COMP:9658"/>
        <dbReference type="Rhea" id="RHEA-COMP:9673"/>
        <dbReference type="ChEBI" id="CHEBI:30616"/>
        <dbReference type="ChEBI" id="CHEBI:32682"/>
        <dbReference type="ChEBI" id="CHEBI:33019"/>
        <dbReference type="ChEBI" id="CHEBI:78442"/>
        <dbReference type="ChEBI" id="CHEBI:78513"/>
        <dbReference type="ChEBI" id="CHEBI:456215"/>
        <dbReference type="EC" id="6.1.1.19"/>
    </reaction>
</comment>
<dbReference type="SUPFAM" id="SSF55190">
    <property type="entry name" value="Arginyl-tRNA synthetase (ArgRS), N-terminal 'additional' domain"/>
    <property type="match status" value="1"/>
</dbReference>
<dbReference type="Gene3D" id="3.40.50.620">
    <property type="entry name" value="HUPs"/>
    <property type="match status" value="1"/>
</dbReference>
<dbReference type="SUPFAM" id="SSF47323">
    <property type="entry name" value="Anticodon-binding domain of a subclass of class I aminoacyl-tRNA synthetases"/>
    <property type="match status" value="1"/>
</dbReference>
<evidence type="ECO:0000256" key="9">
    <source>
        <dbReference type="ARBA" id="ARBA00049339"/>
    </source>
</evidence>
<evidence type="ECO:0000256" key="6">
    <source>
        <dbReference type="ARBA" id="ARBA00022917"/>
    </source>
</evidence>
<evidence type="ECO:0000256" key="1">
    <source>
        <dbReference type="ARBA" id="ARBA00005594"/>
    </source>
</evidence>
<evidence type="ECO:0000256" key="4">
    <source>
        <dbReference type="ARBA" id="ARBA00022741"/>
    </source>
</evidence>
<evidence type="ECO:0000256" key="10">
    <source>
        <dbReference type="RuleBase" id="RU363038"/>
    </source>
</evidence>
<evidence type="ECO:0000259" key="11">
    <source>
        <dbReference type="SMART" id="SM00836"/>
    </source>
</evidence>
<proteinExistence type="inferred from homology"/>
<evidence type="ECO:0000256" key="8">
    <source>
        <dbReference type="ARBA" id="ARBA00033033"/>
    </source>
</evidence>
<dbReference type="InterPro" id="IPR035684">
    <property type="entry name" value="ArgRS_core"/>
</dbReference>
<dbReference type="InterPro" id="IPR008909">
    <property type="entry name" value="DALR_anticod-bd"/>
</dbReference>
<name>A0A0F7SHG0_PHARH</name>
<keyword evidence="7 10" id="KW-0030">Aminoacyl-tRNA synthetase</keyword>
<dbReference type="FunFam" id="3.40.50.620:FF:000058">
    <property type="entry name" value="Mitochondrial arginyl-tRNA synthetase"/>
    <property type="match status" value="1"/>
</dbReference>
<comment type="similarity">
    <text evidence="1 10">Belongs to the class-I aminoacyl-tRNA synthetase family.</text>
</comment>
<dbReference type="EMBL" id="LN483249">
    <property type="protein sequence ID" value="CDZ97815.1"/>
    <property type="molecule type" value="Genomic_DNA"/>
</dbReference>
<evidence type="ECO:0000256" key="5">
    <source>
        <dbReference type="ARBA" id="ARBA00022840"/>
    </source>
</evidence>
<sequence>MASSSSEAPKPFPKINFPELPAVEGIAPERSIIDNFRVAIAAQIAPVIGKTPDEVYVGVDVPNKRAADFQVAVARFRLGGKPDDWAQKIVDAFAPNEYVSKVTLGKGGTLSYYINRASLARVCLDQIRSFPNKAPDDPTFEKNSYGSWPSFGEGKKVVVEFSSPNIAKPFHAGHLRSTIIGAFLSNLYETCGWEVLRINYLGDWGKQFGLLAIGFKKHGNEQALQDDAIKHLFDVYVQINKDMEAEKLEGSEATEDEARAFFKAMEDGDETALALWARFRDYSIEKYKSTYGRLNIHFDVYSGESQVKTENMVHAVDRLQEMGIVVEKDKALIADLTKYKLESAVVRKKDGTTIYITRDIGAAKERYEEYKFDKMIYVVASQQNLHLAQFFKVLELMGYSWAQNGTLQHINFGMVLGMSTRKGTVKFLNDILEEAASTMMEQMQRNQAKYEQIVDPVKCADVLGMSAVKIQDMSAKRHLDYTFNLKKMTAFEGDTGVYIQYAHVRLASLERKNPNVVLPSDLSLINTDLLTEDKAHDIIYLLSLYPDTVKLAYKLSEPSTIVTYIFRLAHAISAAWDSVRVQSSTGVDPEVAKARLYLFLCARDVLGSGMRLLTLTPLDRM</sequence>
<dbReference type="EC" id="6.1.1.19" evidence="2"/>
<keyword evidence="4 10" id="KW-0547">Nucleotide-binding</keyword>
<dbReference type="InterPro" id="IPR036695">
    <property type="entry name" value="Arg-tRNA-synth_N_sf"/>
</dbReference>
<evidence type="ECO:0000256" key="7">
    <source>
        <dbReference type="ARBA" id="ARBA00023146"/>
    </source>
</evidence>
<dbReference type="CDD" id="cd00671">
    <property type="entry name" value="ArgRS_core"/>
    <property type="match status" value="1"/>
</dbReference>
<dbReference type="PANTHER" id="PTHR11956:SF11">
    <property type="entry name" value="ARGININE--TRNA LIGASE, MITOCHONDRIAL-RELATED"/>
    <property type="match status" value="1"/>
</dbReference>
<dbReference type="Pfam" id="PF05746">
    <property type="entry name" value="DALR_1"/>
    <property type="match status" value="1"/>
</dbReference>
<dbReference type="SMART" id="SM00836">
    <property type="entry name" value="DALR_1"/>
    <property type="match status" value="1"/>
</dbReference>
<dbReference type="GO" id="GO:0005739">
    <property type="term" value="C:mitochondrion"/>
    <property type="evidence" value="ECO:0007669"/>
    <property type="project" value="TreeGrafter"/>
</dbReference>
<feature type="domain" description="DALR anticodon binding" evidence="11">
    <location>
        <begin position="499"/>
        <end position="621"/>
    </location>
</feature>